<evidence type="ECO:0008006" key="4">
    <source>
        <dbReference type="Google" id="ProtNLM"/>
    </source>
</evidence>
<organism evidence="2 3">
    <name type="scientific">Arthrobacter flavus</name>
    <dbReference type="NCBI Taxonomy" id="95172"/>
    <lineage>
        <taxon>Bacteria</taxon>
        <taxon>Bacillati</taxon>
        <taxon>Actinomycetota</taxon>
        <taxon>Actinomycetes</taxon>
        <taxon>Micrococcales</taxon>
        <taxon>Micrococcaceae</taxon>
        <taxon>Arthrobacter</taxon>
    </lineage>
</organism>
<feature type="transmembrane region" description="Helical" evidence="1">
    <location>
        <begin position="239"/>
        <end position="258"/>
    </location>
</feature>
<dbReference type="EMBL" id="JBHUGA010000009">
    <property type="protein sequence ID" value="MFD1845758.1"/>
    <property type="molecule type" value="Genomic_DNA"/>
</dbReference>
<dbReference type="Proteomes" id="UP001597307">
    <property type="component" value="Unassembled WGS sequence"/>
</dbReference>
<sequence>MPRQRWVTSVVLAVLAAGLVFATVPALYLRTQVLATDRYVETIAPLAADPAIQAAVTEHLTERIVASIDVEGRARHALTELTRSAPLAEPLIADLVPVIVEQTHARIEAAASRVVTAPQFQILWVEANREAHQRLLGLVTGEPTGVASLDENGAVTLSTGEIIAQVKERLIGEDATIGTRIPEIDAELTLFQSPELVRAGQAINVLDRGAVILTWLAALGAVAAIAVAPAGLRLRVIGVLGFGVALAMAVLAVTVGLGREYYLNAIPPDRISPAAAQSLIDYLLAPLQVSMRIVFVVALLTMLVAFLLRRSSVVLGQRRGNPPVGGHTRGDRDLQPWQHRLWWNKRAAQAAVVVVAMVVLVLWQQPTASVALWTTVGAGLALVAVELLSRSMTAQ</sequence>
<evidence type="ECO:0000313" key="2">
    <source>
        <dbReference type="EMBL" id="MFD1845758.1"/>
    </source>
</evidence>
<name>A0ABW4Q4U0_9MICC</name>
<feature type="transmembrane region" description="Helical" evidence="1">
    <location>
        <begin position="370"/>
        <end position="389"/>
    </location>
</feature>
<protein>
    <recommendedName>
        <fullName evidence="4">Integral membrane protein</fullName>
    </recommendedName>
</protein>
<reference evidence="3" key="1">
    <citation type="journal article" date="2019" name="Int. J. Syst. Evol. Microbiol.">
        <title>The Global Catalogue of Microorganisms (GCM) 10K type strain sequencing project: providing services to taxonomists for standard genome sequencing and annotation.</title>
        <authorList>
            <consortium name="The Broad Institute Genomics Platform"/>
            <consortium name="The Broad Institute Genome Sequencing Center for Infectious Disease"/>
            <person name="Wu L."/>
            <person name="Ma J."/>
        </authorList>
    </citation>
    <scope>NUCLEOTIDE SEQUENCE [LARGE SCALE GENOMIC DNA]</scope>
    <source>
        <strain evidence="3">JCM 11496</strain>
    </source>
</reference>
<keyword evidence="3" id="KW-1185">Reference proteome</keyword>
<comment type="caution">
    <text evidence="2">The sequence shown here is derived from an EMBL/GenBank/DDBJ whole genome shotgun (WGS) entry which is preliminary data.</text>
</comment>
<evidence type="ECO:0000313" key="3">
    <source>
        <dbReference type="Proteomes" id="UP001597307"/>
    </source>
</evidence>
<feature type="transmembrane region" description="Helical" evidence="1">
    <location>
        <begin position="347"/>
        <end position="364"/>
    </location>
</feature>
<dbReference type="RefSeq" id="WP_343877955.1">
    <property type="nucleotide sequence ID" value="NZ_BAAAIJ010000009.1"/>
</dbReference>
<keyword evidence="1" id="KW-0812">Transmembrane</keyword>
<proteinExistence type="predicted"/>
<keyword evidence="1" id="KW-1133">Transmembrane helix</keyword>
<evidence type="ECO:0000256" key="1">
    <source>
        <dbReference type="SAM" id="Phobius"/>
    </source>
</evidence>
<feature type="transmembrane region" description="Helical" evidence="1">
    <location>
        <begin position="289"/>
        <end position="308"/>
    </location>
</feature>
<keyword evidence="1" id="KW-0472">Membrane</keyword>
<feature type="transmembrane region" description="Helical" evidence="1">
    <location>
        <begin position="212"/>
        <end position="232"/>
    </location>
</feature>
<gene>
    <name evidence="2" type="ORF">ACFSFX_04015</name>
</gene>
<accession>A0ABW4Q4U0</accession>